<dbReference type="InterPro" id="IPR014854">
    <property type="entry name" value="Nse4_C"/>
</dbReference>
<feature type="domain" description="Non-structural maintenance of chromosome element 4 C-terminal" evidence="8">
    <location>
        <begin position="27"/>
        <end position="84"/>
    </location>
</feature>
<dbReference type="AlphaFoldDB" id="C5NNM8"/>
<dbReference type="Pfam" id="PF08743">
    <property type="entry name" value="Nse4_C"/>
    <property type="match status" value="1"/>
</dbReference>
<dbReference type="InterPro" id="IPR027786">
    <property type="entry name" value="Nse4/EID"/>
</dbReference>
<reference evidence="9" key="2">
    <citation type="journal article" date="2011" name="Plant Physiol.">
        <title>Developing rice with high yield under phosphorus deficiency: Pup1 sequence to application.</title>
        <authorList>
            <person name="Chin J.H."/>
            <person name="Gamuyao R."/>
            <person name="Dalid C."/>
            <person name="Bustamam M."/>
            <person name="Prasetiyono J."/>
            <person name="Moeljopawiro S."/>
            <person name="Wissuwa M."/>
            <person name="Heuer S."/>
        </authorList>
    </citation>
    <scope>NUCLEOTIDE SEQUENCE</scope>
</reference>
<reference evidence="9" key="1">
    <citation type="journal article" date="2009" name="Plant Biotechnol. J.">
        <title>Comparative sequence analyses of the major quantitative trait locus phosphorus uptake 1 (Pup1) reveal a complex genetic structure.</title>
        <authorList>
            <person name="Heuer S."/>
            <person name="Lu X."/>
            <person name="Chin J.H."/>
            <person name="Pariasca-Tanaka J."/>
            <person name="Kanamori H."/>
            <person name="Matsumoto T."/>
            <person name="De Leon T."/>
            <person name="Ulat V.J."/>
            <person name="Ismail A.M."/>
            <person name="Yano M."/>
            <person name="Wissuwa M."/>
        </authorList>
    </citation>
    <scope>NUCLEOTIDE SEQUENCE</scope>
</reference>
<evidence type="ECO:0000313" key="9">
    <source>
        <dbReference type="EMBL" id="BAH79967.1"/>
    </source>
</evidence>
<dbReference type="GO" id="GO:0006310">
    <property type="term" value="P:DNA recombination"/>
    <property type="evidence" value="ECO:0007669"/>
    <property type="project" value="UniProtKB-UniRule"/>
</dbReference>
<evidence type="ECO:0000256" key="3">
    <source>
        <dbReference type="ARBA" id="ARBA00022763"/>
    </source>
</evidence>
<comment type="subcellular location">
    <subcellularLocation>
        <location evidence="1 7">Nucleus</location>
    </subcellularLocation>
</comment>
<gene>
    <name evidence="9" type="primary">K0159D02-2</name>
</gene>
<dbReference type="PANTHER" id="PTHR16140:SF0">
    <property type="entry name" value="NON-STRUCTURAL MAINTENANCE OF CHROMOSOMES ELEMENT 4"/>
    <property type="match status" value="1"/>
</dbReference>
<evidence type="ECO:0000259" key="8">
    <source>
        <dbReference type="Pfam" id="PF08743"/>
    </source>
</evidence>
<dbReference type="EMBL" id="AB458444">
    <property type="protein sequence ID" value="BAH79967.1"/>
    <property type="molecule type" value="Genomic_DNA"/>
</dbReference>
<organism evidence="9">
    <name type="scientific">Oryza sativa subsp. indica</name>
    <name type="common">Rice</name>
    <dbReference type="NCBI Taxonomy" id="39946"/>
    <lineage>
        <taxon>Eukaryota</taxon>
        <taxon>Viridiplantae</taxon>
        <taxon>Streptophyta</taxon>
        <taxon>Embryophyta</taxon>
        <taxon>Tracheophyta</taxon>
        <taxon>Spermatophyta</taxon>
        <taxon>Magnoliopsida</taxon>
        <taxon>Liliopsida</taxon>
        <taxon>Poales</taxon>
        <taxon>Poaceae</taxon>
        <taxon>BOP clade</taxon>
        <taxon>Oryzoideae</taxon>
        <taxon>Oryzeae</taxon>
        <taxon>Oryzinae</taxon>
        <taxon>Oryza</taxon>
        <taxon>Oryza sativa</taxon>
    </lineage>
</organism>
<evidence type="ECO:0000256" key="1">
    <source>
        <dbReference type="ARBA" id="ARBA00004123"/>
    </source>
</evidence>
<keyword evidence="5 7" id="KW-0234">DNA repair</keyword>
<keyword evidence="3 7" id="KW-0227">DNA damage</keyword>
<accession>C5NNM8</accession>
<name>C5NNM8_ORYSI</name>
<sequence length="150" mass="17005">MQLDDLTCGDENMLDMFNVLKNKKSARLENLVLARNSFSRTVYNINTLSNLVYVGRVQMTVDGDGRHIVYLRNAPTAEDIASGKMMKDMVVDGKELMHSPRLTTHGTNAMYTPPIEDMEDEEAAATTTCDKIEKREARQQLNRSLFQDDD</sequence>
<dbReference type="GO" id="GO:0006281">
    <property type="term" value="P:DNA repair"/>
    <property type="evidence" value="ECO:0007669"/>
    <property type="project" value="UniProtKB-UniRule"/>
</dbReference>
<keyword evidence="6 7" id="KW-0539">Nucleus</keyword>
<proteinExistence type="inferred from homology"/>
<dbReference type="GO" id="GO:0030915">
    <property type="term" value="C:Smc5-Smc6 complex"/>
    <property type="evidence" value="ECO:0007669"/>
    <property type="project" value="UniProtKB-UniRule"/>
</dbReference>
<comment type="similarity">
    <text evidence="2 7">Belongs to the NSE4 family.</text>
</comment>
<evidence type="ECO:0000256" key="2">
    <source>
        <dbReference type="ARBA" id="ARBA00008997"/>
    </source>
</evidence>
<keyword evidence="4 7" id="KW-0233">DNA recombination</keyword>
<comment type="subunit">
    <text evidence="7">Component of the SMC5-SMC6 complex.</text>
</comment>
<protein>
    <recommendedName>
        <fullName evidence="7">Non-structural maintenance of chromosomes element 4</fullName>
    </recommendedName>
</protein>
<evidence type="ECO:0000256" key="4">
    <source>
        <dbReference type="ARBA" id="ARBA00023172"/>
    </source>
</evidence>
<evidence type="ECO:0000256" key="5">
    <source>
        <dbReference type="ARBA" id="ARBA00023204"/>
    </source>
</evidence>
<dbReference type="GO" id="GO:0005634">
    <property type="term" value="C:nucleus"/>
    <property type="evidence" value="ECO:0007669"/>
    <property type="project" value="UniProtKB-SubCell"/>
</dbReference>
<comment type="function">
    <text evidence="7">Component of the SMC5-SMC6 complex, that promotes sister chromatid alignment after DNA damage and facilitates double-stranded DNA breaks (DSBs) repair via homologous recombination between sister chromatids.</text>
</comment>
<reference evidence="9" key="3">
    <citation type="journal article" date="2012" name="Nature">
        <title>The protein kinase Pstol1 from traditional rice confers tolerance of phosphorus deficiency.</title>
        <authorList>
            <person name="Gamuyao R."/>
            <person name="Chin J.H."/>
            <person name="Pariasca-Tanaka J."/>
            <person name="Pesaresi P."/>
            <person name="Catausan S."/>
            <person name="Dalid C."/>
            <person name="Slamet-Loedin I."/>
            <person name="Tecson-Mendoza E.M."/>
            <person name="Wissuwa M."/>
            <person name="Heuer S."/>
        </authorList>
    </citation>
    <scope>NUCLEOTIDE SEQUENCE</scope>
</reference>
<dbReference type="PANTHER" id="PTHR16140">
    <property type="entry name" value="NON-STRUCTURAL MAINTENANCE OF CHROMOSOMES ELEMENT 4"/>
    <property type="match status" value="1"/>
</dbReference>
<evidence type="ECO:0000256" key="7">
    <source>
        <dbReference type="RuleBase" id="RU365071"/>
    </source>
</evidence>
<evidence type="ECO:0000256" key="6">
    <source>
        <dbReference type="ARBA" id="ARBA00023242"/>
    </source>
</evidence>